<name>A0A379C7N6_9FIRM</name>
<dbReference type="RefSeq" id="WP_010242819.1">
    <property type="nucleotide sequence ID" value="NZ_JASOSY010000005.1"/>
</dbReference>
<dbReference type="Proteomes" id="UP000255517">
    <property type="component" value="Unassembled WGS sequence"/>
</dbReference>
<organism evidence="1 2">
    <name type="scientific">Peptoniphilus lacrimalis</name>
    <dbReference type="NCBI Taxonomy" id="33031"/>
    <lineage>
        <taxon>Bacteria</taxon>
        <taxon>Bacillati</taxon>
        <taxon>Bacillota</taxon>
        <taxon>Tissierellia</taxon>
        <taxon>Tissierellales</taxon>
        <taxon>Peptoniphilaceae</taxon>
        <taxon>Peptoniphilus</taxon>
    </lineage>
</organism>
<evidence type="ECO:0000313" key="2">
    <source>
        <dbReference type="Proteomes" id="UP000255517"/>
    </source>
</evidence>
<dbReference type="InterPro" id="IPR018989">
    <property type="entry name" value="DUF2001"/>
</dbReference>
<dbReference type="OrthoDB" id="1697482at2"/>
<dbReference type="SUPFAM" id="SSF69279">
    <property type="entry name" value="Phage tail proteins"/>
    <property type="match status" value="1"/>
</dbReference>
<accession>A0A379C7N6</accession>
<gene>
    <name evidence="1" type="primary">xkdM</name>
    <name evidence="1" type="ORF">NCTC13149_01562</name>
</gene>
<dbReference type="AlphaFoldDB" id="A0A379C7N6"/>
<reference evidence="1 2" key="1">
    <citation type="submission" date="2018-06" db="EMBL/GenBank/DDBJ databases">
        <authorList>
            <consortium name="Pathogen Informatics"/>
            <person name="Doyle S."/>
        </authorList>
    </citation>
    <scope>NUCLEOTIDE SEQUENCE [LARGE SCALE GENOMIC DNA]</scope>
    <source>
        <strain evidence="1 2">NCTC13149</strain>
    </source>
</reference>
<dbReference type="InterPro" id="IPR038628">
    <property type="entry name" value="XkdM-like_sf"/>
</dbReference>
<evidence type="ECO:0000313" key="1">
    <source>
        <dbReference type="EMBL" id="SUB57705.1"/>
    </source>
</evidence>
<dbReference type="EMBL" id="UGSZ01000001">
    <property type="protein sequence ID" value="SUB57705.1"/>
    <property type="molecule type" value="Genomic_DNA"/>
</dbReference>
<dbReference type="Gene3D" id="2.30.110.40">
    <property type="entry name" value="Phage tail tube protein"/>
    <property type="match status" value="1"/>
</dbReference>
<sequence length="146" mass="16695">MDKFLERGDLINGRFGEAVVVIDGNRESMFYLKNITAKIDIDRETIPRLGTPVDLSVGGSAKGTFTATMYAHTKAFREVLTKYMKTRKETSFDIFLTQNDPNFEGGEDRLILKRCYLDGGEIFKLDIENSHLEQEIEGTFEDIEER</sequence>
<protein>
    <submittedName>
        <fullName evidence="1">Phage-like element PBSX protein xkdM</fullName>
    </submittedName>
</protein>
<dbReference type="STRING" id="1122949.GCA_000378725_01459"/>
<proteinExistence type="predicted"/>
<dbReference type="Pfam" id="PF09393">
    <property type="entry name" value="DUF2001"/>
    <property type="match status" value="1"/>
</dbReference>